<dbReference type="Gene3D" id="1.10.260.130">
    <property type="match status" value="1"/>
</dbReference>
<feature type="chain" id="PRO_5028424190" evidence="2">
    <location>
        <begin position="17"/>
        <end position="454"/>
    </location>
</feature>
<name>A0A6V8HI52_TALPI</name>
<dbReference type="SUPFAM" id="SSF53474">
    <property type="entry name" value="alpha/beta-Hydrolases"/>
    <property type="match status" value="1"/>
</dbReference>
<dbReference type="EMBL" id="DF933830">
    <property type="protein sequence ID" value="GAM39875.1"/>
    <property type="molecule type" value="Genomic_DNA"/>
</dbReference>
<evidence type="ECO:0000256" key="1">
    <source>
        <dbReference type="ARBA" id="ARBA00022801"/>
    </source>
</evidence>
<dbReference type="Proteomes" id="UP000053095">
    <property type="component" value="Unassembled WGS sequence"/>
</dbReference>
<dbReference type="PANTHER" id="PTHR34853:SF5">
    <property type="entry name" value="LIP-DOMAIN-CONTAINING PROTEIN-RELATED"/>
    <property type="match status" value="1"/>
</dbReference>
<keyword evidence="1" id="KW-0378">Hydrolase</keyword>
<evidence type="ECO:0000256" key="2">
    <source>
        <dbReference type="SAM" id="SignalP"/>
    </source>
</evidence>
<proteinExistence type="predicted"/>
<dbReference type="GO" id="GO:0016042">
    <property type="term" value="P:lipid catabolic process"/>
    <property type="evidence" value="ECO:0007669"/>
    <property type="project" value="InterPro"/>
</dbReference>
<sequence length="454" mass="49940">MFFLWIFCSLLSGGFAADILPLPLLPSEDSFYRPRNDSWKELPVGTILDARNVTFGTLYPYLPSPADAYQLLYVTQNVHGEPDTTVTTIVVPPNANKNRLLSFQNAYDAPDVDCSPSYGFQFRVDGVAAAWNRGQLPLISRFLVDGGPVINIPDYEGSNASFTVGSQSAYQTLDSIRAALKSNDITGLSPDAKIVMFGYSGGGFATAWATEFHASYSPNLSIVGAAIGGLPINIKNTYTNVNNGMFSELSVLATLGLMSAFPELDQYVREHLKEDVKEAFLYPLKRCSSREPIPEPSLINANITSFFDNGDQFLEDFNHIVEEVGIIGKRVKKGHAPNFPLLVYQGTNDTVTGPVKDTTALVRKFLEVGTRVSYIPYLNQGHVDALILGMIPAWTWIIQRFERAEALAAADRFLQNDGKDIVIDNIGLEDLPNGYNQGDQIFLDGEALIHGYEL</sequence>
<comment type="caution">
    <text evidence="3">The sequence shown here is derived from an EMBL/GenBank/DDBJ whole genome shotgun (WGS) entry which is preliminary data.</text>
</comment>
<protein>
    <submittedName>
        <fullName evidence="3">Lipase</fullName>
    </submittedName>
</protein>
<organism evidence="3 4">
    <name type="scientific">Talaromyces pinophilus</name>
    <name type="common">Penicillium pinophilum</name>
    <dbReference type="NCBI Taxonomy" id="128442"/>
    <lineage>
        <taxon>Eukaryota</taxon>
        <taxon>Fungi</taxon>
        <taxon>Dikarya</taxon>
        <taxon>Ascomycota</taxon>
        <taxon>Pezizomycotina</taxon>
        <taxon>Eurotiomycetes</taxon>
        <taxon>Eurotiomycetidae</taxon>
        <taxon>Eurotiales</taxon>
        <taxon>Trichocomaceae</taxon>
        <taxon>Talaromyces</taxon>
        <taxon>Talaromyces sect. Talaromyces</taxon>
    </lineage>
</organism>
<dbReference type="InterPro" id="IPR005152">
    <property type="entry name" value="Lipase_secreted"/>
</dbReference>
<keyword evidence="4" id="KW-1185">Reference proteome</keyword>
<dbReference type="Pfam" id="PF03583">
    <property type="entry name" value="LIP"/>
    <property type="match status" value="1"/>
</dbReference>
<dbReference type="InterPro" id="IPR029058">
    <property type="entry name" value="AB_hydrolase_fold"/>
</dbReference>
<dbReference type="Gene3D" id="3.40.50.1820">
    <property type="entry name" value="alpha/beta hydrolase"/>
    <property type="match status" value="1"/>
</dbReference>
<feature type="signal peptide" evidence="2">
    <location>
        <begin position="1"/>
        <end position="16"/>
    </location>
</feature>
<evidence type="ECO:0000313" key="3">
    <source>
        <dbReference type="EMBL" id="GAM39875.1"/>
    </source>
</evidence>
<evidence type="ECO:0000313" key="4">
    <source>
        <dbReference type="Proteomes" id="UP000053095"/>
    </source>
</evidence>
<reference evidence="4" key="1">
    <citation type="journal article" date="2015" name="Genome Announc.">
        <title>Draft genome sequence of Talaromyces cellulolyticus strain Y-94, a source of lignocellulosic biomass-degrading enzymes.</title>
        <authorList>
            <person name="Fujii T."/>
            <person name="Koike H."/>
            <person name="Sawayama S."/>
            <person name="Yano S."/>
            <person name="Inoue H."/>
        </authorList>
    </citation>
    <scope>NUCLEOTIDE SEQUENCE [LARGE SCALE GENOMIC DNA]</scope>
    <source>
        <strain evidence="4">Y-94</strain>
    </source>
</reference>
<dbReference type="GO" id="GO:0004806">
    <property type="term" value="F:triacylglycerol lipase activity"/>
    <property type="evidence" value="ECO:0007669"/>
    <property type="project" value="InterPro"/>
</dbReference>
<gene>
    <name evidence="3" type="ORF">TCE0_034f11775</name>
</gene>
<keyword evidence="2" id="KW-0732">Signal</keyword>
<dbReference type="PANTHER" id="PTHR34853">
    <property type="match status" value="1"/>
</dbReference>
<dbReference type="AlphaFoldDB" id="A0A6V8HI52"/>
<accession>A0A6V8HI52</accession>